<evidence type="ECO:0000313" key="2">
    <source>
        <dbReference type="EMBL" id="QYC10944.1"/>
    </source>
</evidence>
<dbReference type="EMBL" id="CP080034">
    <property type="protein sequence ID" value="QYC10944.1"/>
    <property type="molecule type" value="Genomic_DNA"/>
</dbReference>
<evidence type="ECO:0000256" key="1">
    <source>
        <dbReference type="SAM" id="MobiDB-lite"/>
    </source>
</evidence>
<accession>A0ABX8TJT6</accession>
<gene>
    <name evidence="2" type="ORF">KWG56_02725</name>
</gene>
<reference evidence="2 3" key="1">
    <citation type="submission" date="2021-07" db="EMBL/GenBank/DDBJ databases">
        <title>Isolation and characterization of bacteria from a gold mining with a capacity of golden bioaccumulation.</title>
        <authorList>
            <person name="Yang X.J."/>
        </authorList>
    </citation>
    <scope>NUCLEOTIDE SEQUENCE [LARGE SCALE GENOMIC DNA]</scope>
    <source>
        <strain evidence="2 3">Au29</strain>
    </source>
</reference>
<dbReference type="RefSeq" id="WP_219373674.1">
    <property type="nucleotide sequence ID" value="NZ_CP080034.1"/>
</dbReference>
<evidence type="ECO:0000313" key="3">
    <source>
        <dbReference type="Proteomes" id="UP000824334"/>
    </source>
</evidence>
<protein>
    <submittedName>
        <fullName evidence="2">Uncharacterized protein</fullName>
    </submittedName>
</protein>
<name>A0ABX8TJT6_9CAUL</name>
<keyword evidence="3" id="KW-1185">Reference proteome</keyword>
<feature type="region of interest" description="Disordered" evidence="1">
    <location>
        <begin position="73"/>
        <end position="113"/>
    </location>
</feature>
<sequence length="228" mass="24293">MAGRDSGISGLNWRTTAIVGLSAGFNGVLIAALSFTDAARPPQRGGPMPTIFVEIEPRPLLAYERTPTLERATANAPARNGPADAPSPPATTSASASAPSPPAPASSDIEDRWRVAPRADTPSLRILSCDAPQHLSPEFRRQCDDRRLRLASDARSITGTGEAERDAAFARQGARRLAAWEAQRADPSRVAATCESPSPVAGCADVNIQVELFSSRDGFLPNLRKRRE</sequence>
<dbReference type="GeneID" id="94374163"/>
<organism evidence="2 3">
    <name type="scientific">Brevundimonas nasdae</name>
    <dbReference type="NCBI Taxonomy" id="172043"/>
    <lineage>
        <taxon>Bacteria</taxon>
        <taxon>Pseudomonadati</taxon>
        <taxon>Pseudomonadota</taxon>
        <taxon>Alphaproteobacteria</taxon>
        <taxon>Caulobacterales</taxon>
        <taxon>Caulobacteraceae</taxon>
        <taxon>Brevundimonas</taxon>
    </lineage>
</organism>
<proteinExistence type="predicted"/>
<dbReference type="Proteomes" id="UP000824334">
    <property type="component" value="Chromosome"/>
</dbReference>